<evidence type="ECO:0000313" key="2">
    <source>
        <dbReference type="Proteomes" id="UP000320551"/>
    </source>
</evidence>
<comment type="caution">
    <text evidence="1">The sequence shown here is derived from an EMBL/GenBank/DDBJ whole genome shotgun (WGS) entry which is preliminary data.</text>
</comment>
<gene>
    <name evidence="1" type="ORF">EWV80_01685</name>
</gene>
<dbReference type="Proteomes" id="UP000320551">
    <property type="component" value="Unassembled WGS sequence"/>
</dbReference>
<sequence>MELIMDFISQLPWDSDQLKETLAKAHRNCQEMELVGLQLEEAISRAARKRVSQRNPFSGKLTIFETITELYSCQ</sequence>
<organism evidence="1 2">
    <name type="scientific">Microcystis aeruginosa Ma_QC_B_20070730_S2</name>
    <dbReference type="NCBI Taxonomy" id="2486256"/>
    <lineage>
        <taxon>Bacteria</taxon>
        <taxon>Bacillati</taxon>
        <taxon>Cyanobacteriota</taxon>
        <taxon>Cyanophyceae</taxon>
        <taxon>Oscillatoriophycideae</taxon>
        <taxon>Chroococcales</taxon>
        <taxon>Microcystaceae</taxon>
        <taxon>Microcystis</taxon>
    </lineage>
</organism>
<accession>A0A552E863</accession>
<name>A0A552E863_MICAE</name>
<reference evidence="1 2" key="1">
    <citation type="submission" date="2019-01" db="EMBL/GenBank/DDBJ databases">
        <title>Coherence of Microcystis species and biogeography revealed through population genomics.</title>
        <authorList>
            <person name="Perez-Carrascal O.M."/>
            <person name="Terrat Y."/>
            <person name="Giani A."/>
            <person name="Fortin N."/>
            <person name="Tromas N."/>
            <person name="Shapiro B.J."/>
        </authorList>
    </citation>
    <scope>NUCLEOTIDE SEQUENCE [LARGE SCALE GENOMIC DNA]</scope>
    <source>
        <strain evidence="1">Ma_QC_B_20070730_S2</strain>
    </source>
</reference>
<dbReference type="EMBL" id="SFBK01000024">
    <property type="protein sequence ID" value="TRU30644.1"/>
    <property type="molecule type" value="Genomic_DNA"/>
</dbReference>
<dbReference type="AlphaFoldDB" id="A0A552E863"/>
<proteinExistence type="predicted"/>
<evidence type="ECO:0000313" key="1">
    <source>
        <dbReference type="EMBL" id="TRU30644.1"/>
    </source>
</evidence>
<protein>
    <submittedName>
        <fullName evidence="1">Uncharacterized protein</fullName>
    </submittedName>
</protein>